<dbReference type="GO" id="GO:0046872">
    <property type="term" value="F:metal ion binding"/>
    <property type="evidence" value="ECO:0007669"/>
    <property type="project" value="UniProtKB-KW"/>
</dbReference>
<feature type="site" description="Contributes to substrate recognition" evidence="9">
    <location>
        <position position="99"/>
    </location>
</feature>
<evidence type="ECO:0000313" key="14">
    <source>
        <dbReference type="Proteomes" id="UP000477070"/>
    </source>
</evidence>
<dbReference type="InterPro" id="IPR006549">
    <property type="entry name" value="HAD-SF_hydro_IIIA"/>
</dbReference>
<feature type="active site" description="Nucleophile" evidence="8">
    <location>
        <position position="8"/>
    </location>
</feature>
<feature type="active site" description="Proton donor" evidence="8">
    <location>
        <position position="10"/>
    </location>
</feature>
<keyword evidence="4 7" id="KW-0378">Hydrolase</keyword>
<reference evidence="12 13" key="1">
    <citation type="journal article" date="2014" name="Genome Announc.">
        <title>Draft genome sequences of eight enterohepatic helicobacter species isolated from both laboratory and wild rodents.</title>
        <authorList>
            <person name="Sheh A."/>
            <person name="Shen Z."/>
            <person name="Fox J.G."/>
        </authorList>
    </citation>
    <scope>NUCLEOTIDE SEQUENCE [LARGE SCALE GENOMIC DNA]</scope>
    <source>
        <strain evidence="12 13">MIT 97-6194</strain>
    </source>
</reference>
<reference evidence="12" key="3">
    <citation type="submission" date="2018-04" db="EMBL/GenBank/DDBJ databases">
        <authorList>
            <person name="Sheh A."/>
            <person name="Shen Z."/>
            <person name="Mannion A.J."/>
            <person name="Fox J.G."/>
        </authorList>
    </citation>
    <scope>NUCLEOTIDE SEQUENCE</scope>
    <source>
        <strain evidence="12">MIT 97-6194</strain>
    </source>
</reference>
<evidence type="ECO:0000256" key="1">
    <source>
        <dbReference type="ARBA" id="ARBA00004496"/>
    </source>
</evidence>
<evidence type="ECO:0000256" key="8">
    <source>
        <dbReference type="PIRSR" id="PIRSR004682-1"/>
    </source>
</evidence>
<name>A0A347VPP2_9HELI</name>
<comment type="cofactor">
    <cofactor evidence="10">
        <name>Mg(2+)</name>
        <dbReference type="ChEBI" id="CHEBI:18420"/>
    </cofactor>
</comment>
<feature type="binding site" evidence="10">
    <location>
        <position position="125"/>
    </location>
    <ligand>
        <name>Mg(2+)</name>
        <dbReference type="ChEBI" id="CHEBI:18420"/>
    </ligand>
</feature>
<evidence type="ECO:0000256" key="9">
    <source>
        <dbReference type="PIRSR" id="PIRSR004682-3"/>
    </source>
</evidence>
<dbReference type="GO" id="GO:0005975">
    <property type="term" value="P:carbohydrate metabolic process"/>
    <property type="evidence" value="ECO:0007669"/>
    <property type="project" value="InterPro"/>
</dbReference>
<dbReference type="InterPro" id="IPR006543">
    <property type="entry name" value="Histidinol-phos"/>
</dbReference>
<reference evidence="11 14" key="4">
    <citation type="submission" date="2019-12" db="EMBL/GenBank/DDBJ databases">
        <title>Multi-Generational Helicobacter saguini Isolates.</title>
        <authorList>
            <person name="Mannion A."/>
            <person name="Shen Z."/>
            <person name="Fox J.G."/>
        </authorList>
    </citation>
    <scope>NUCLEOTIDE SEQUENCE [LARGE SCALE GENOMIC DNA]</scope>
    <source>
        <strain evidence="11">16-048</strain>
        <strain evidence="14">16-048 (F4)</strain>
    </source>
</reference>
<gene>
    <name evidence="11" type="ORF">DCO61_10855</name>
    <name evidence="12" type="ORF">LS64_010495</name>
</gene>
<evidence type="ECO:0000256" key="10">
    <source>
        <dbReference type="PIRSR" id="PIRSR004682-4"/>
    </source>
</evidence>
<evidence type="ECO:0000256" key="3">
    <source>
        <dbReference type="ARBA" id="ARBA00022723"/>
    </source>
</evidence>
<dbReference type="RefSeq" id="WP_034572889.1">
    <property type="nucleotide sequence ID" value="NZ_JRMP02000021.1"/>
</dbReference>
<dbReference type="Gene3D" id="3.40.50.1000">
    <property type="entry name" value="HAD superfamily/HAD-like"/>
    <property type="match status" value="1"/>
</dbReference>
<dbReference type="NCBIfam" id="TIGR01549">
    <property type="entry name" value="HAD-SF-IA-v1"/>
    <property type="match status" value="1"/>
</dbReference>
<dbReference type="Proteomes" id="UP000029714">
    <property type="component" value="Unassembled WGS sequence"/>
</dbReference>
<proteinExistence type="inferred from homology"/>
<evidence type="ECO:0000256" key="4">
    <source>
        <dbReference type="ARBA" id="ARBA00022801"/>
    </source>
</evidence>
<dbReference type="InterPro" id="IPR036412">
    <property type="entry name" value="HAD-like_sf"/>
</dbReference>
<feature type="binding site" evidence="10">
    <location>
        <position position="8"/>
    </location>
    <ligand>
        <name>Mg(2+)</name>
        <dbReference type="ChEBI" id="CHEBI:18420"/>
    </ligand>
</feature>
<keyword evidence="13" id="KW-1185">Reference proteome</keyword>
<dbReference type="InterPro" id="IPR004446">
    <property type="entry name" value="Heptose_bisP_phosphatase"/>
</dbReference>
<evidence type="ECO:0000256" key="2">
    <source>
        <dbReference type="ARBA" id="ARBA00022490"/>
    </source>
</evidence>
<sequence length="169" mass="19569">MQKAIFFDRDGVINKDFGYVHKVQDFIFFEDFFACAAAFKTKNYKLIVVTNQSGIERGYYDVEDFLKLSKFMQDSIFKKLKFRLDRIYFCPFLNDEKKRKPAPGMIFQAQSDFNLNLSECLLVGDNISDIKAGQNAGVGELFLINRDFKNIDSNNLNAKVINNLNEIIK</sequence>
<evidence type="ECO:0000256" key="6">
    <source>
        <dbReference type="ARBA" id="ARBA00031828"/>
    </source>
</evidence>
<keyword evidence="10" id="KW-0862">Zinc</keyword>
<dbReference type="NCBIfam" id="TIGR01662">
    <property type="entry name" value="HAD-SF-IIIA"/>
    <property type="match status" value="1"/>
</dbReference>
<keyword evidence="10" id="KW-0460">Magnesium</keyword>
<dbReference type="Proteomes" id="UP000477070">
    <property type="component" value="Unassembled WGS sequence"/>
</dbReference>
<feature type="binding site" evidence="10">
    <location>
        <position position="90"/>
    </location>
    <ligand>
        <name>Zn(2+)</name>
        <dbReference type="ChEBI" id="CHEBI:29105"/>
    </ligand>
</feature>
<organism evidence="12 13">
    <name type="scientific">Helicobacter saguini</name>
    <dbReference type="NCBI Taxonomy" id="1548018"/>
    <lineage>
        <taxon>Bacteria</taxon>
        <taxon>Pseudomonadati</taxon>
        <taxon>Campylobacterota</taxon>
        <taxon>Epsilonproteobacteria</taxon>
        <taxon>Campylobacterales</taxon>
        <taxon>Helicobacteraceae</taxon>
        <taxon>Helicobacter</taxon>
    </lineage>
</organism>
<dbReference type="PANTHER" id="PTHR42891:SF1">
    <property type="entry name" value="D-GLYCERO-BETA-D-MANNO-HEPTOSE-1,7-BISPHOSPHATE 7-PHOSPHATASE"/>
    <property type="match status" value="1"/>
</dbReference>
<keyword evidence="2 7" id="KW-0963">Cytoplasm</keyword>
<dbReference type="EMBL" id="QBIU01000002">
    <property type="protein sequence ID" value="MWV70478.1"/>
    <property type="molecule type" value="Genomic_DNA"/>
</dbReference>
<dbReference type="InterPro" id="IPR006439">
    <property type="entry name" value="HAD-SF_hydro_IA"/>
</dbReference>
<dbReference type="PIRSF" id="PIRSF004682">
    <property type="entry name" value="GmhB"/>
    <property type="match status" value="1"/>
</dbReference>
<evidence type="ECO:0000256" key="5">
    <source>
        <dbReference type="ARBA" id="ARBA00023277"/>
    </source>
</evidence>
<dbReference type="InterPro" id="IPR023214">
    <property type="entry name" value="HAD_sf"/>
</dbReference>
<keyword evidence="3 10" id="KW-0479">Metal-binding</keyword>
<dbReference type="SUPFAM" id="SSF56784">
    <property type="entry name" value="HAD-like"/>
    <property type="match status" value="1"/>
</dbReference>
<dbReference type="CDD" id="cd07503">
    <property type="entry name" value="HAD_HisB-N"/>
    <property type="match status" value="1"/>
</dbReference>
<dbReference type="PANTHER" id="PTHR42891">
    <property type="entry name" value="D-GLYCERO-BETA-D-MANNO-HEPTOSE-1,7-BISPHOSPHATE 7-PHOSPHATASE"/>
    <property type="match status" value="1"/>
</dbReference>
<dbReference type="EMBL" id="JRMP02000021">
    <property type="protein sequence ID" value="TLD92342.1"/>
    <property type="molecule type" value="Genomic_DNA"/>
</dbReference>
<evidence type="ECO:0000313" key="13">
    <source>
        <dbReference type="Proteomes" id="UP000029714"/>
    </source>
</evidence>
<feature type="site" description="Stabilizes the phosphoryl group" evidence="9">
    <location>
        <position position="50"/>
    </location>
</feature>
<comment type="cofactor">
    <cofactor evidence="10">
        <name>Zn(2+)</name>
        <dbReference type="ChEBI" id="CHEBI:29105"/>
    </cofactor>
</comment>
<protein>
    <recommendedName>
        <fullName evidence="6 7">D,D-heptose 1,7-bisphosphate phosphatase</fullName>
        <ecNumber evidence="7">3.1.3.-</ecNumber>
    </recommendedName>
</protein>
<dbReference type="Pfam" id="PF13242">
    <property type="entry name" value="Hydrolase_like"/>
    <property type="match status" value="1"/>
</dbReference>
<comment type="subcellular location">
    <subcellularLocation>
        <location evidence="1 7">Cytoplasm</location>
    </subcellularLocation>
</comment>
<evidence type="ECO:0000256" key="7">
    <source>
        <dbReference type="PIRNR" id="PIRNR004682"/>
    </source>
</evidence>
<evidence type="ECO:0000313" key="12">
    <source>
        <dbReference type="EMBL" id="TLD92342.1"/>
    </source>
</evidence>
<comment type="similarity">
    <text evidence="7">Belongs to the gmhB family.</text>
</comment>
<feature type="binding site" evidence="10">
    <location>
        <position position="10"/>
    </location>
    <ligand>
        <name>Mg(2+)</name>
        <dbReference type="ChEBI" id="CHEBI:18420"/>
    </ligand>
</feature>
<evidence type="ECO:0000313" key="11">
    <source>
        <dbReference type="EMBL" id="MWV70478.1"/>
    </source>
</evidence>
<dbReference type="AlphaFoldDB" id="A0A347VPP2"/>
<dbReference type="GO" id="GO:0016791">
    <property type="term" value="F:phosphatase activity"/>
    <property type="evidence" value="ECO:0007669"/>
    <property type="project" value="InterPro"/>
</dbReference>
<dbReference type="NCBIfam" id="TIGR01656">
    <property type="entry name" value="Histidinol-ppas"/>
    <property type="match status" value="1"/>
</dbReference>
<feature type="site" description="Stabilizes the phosphoryl group" evidence="9">
    <location>
        <position position="100"/>
    </location>
</feature>
<dbReference type="STRING" id="1548018.LS64_10375"/>
<comment type="caution">
    <text evidence="12">The sequence shown here is derived from an EMBL/GenBank/DDBJ whole genome shotgun (WGS) entry which is preliminary data.</text>
</comment>
<dbReference type="OrthoDB" id="9814110at2"/>
<reference evidence="12 13" key="2">
    <citation type="journal article" date="2016" name="Infect. Immun.">
        <title>Helicobacter saguini, a Novel Helicobacter Isolated from Cotton-Top Tamarins with Ulcerative Colitis, Has Proinflammatory Properties and Induces Typhlocolitis and Dysplasia in Gnotobiotic IL-10-/- Mice.</title>
        <authorList>
            <person name="Shen Z."/>
            <person name="Mannion A."/>
            <person name="Whary M.T."/>
            <person name="Muthupalani S."/>
            <person name="Sheh A."/>
            <person name="Feng Y."/>
            <person name="Gong G."/>
            <person name="Vandamme P."/>
            <person name="Holcombe H.R."/>
            <person name="Paster B.J."/>
            <person name="Fox J.G."/>
        </authorList>
    </citation>
    <scope>NUCLEOTIDE SEQUENCE [LARGE SCALE GENOMIC DNA]</scope>
    <source>
        <strain evidence="12 13">MIT 97-6194</strain>
    </source>
</reference>
<keyword evidence="5 7" id="KW-0119">Carbohydrate metabolism</keyword>
<dbReference type="EC" id="3.1.3.-" evidence="7"/>
<accession>A0A347VPP2</accession>
<dbReference type="GO" id="GO:0005737">
    <property type="term" value="C:cytoplasm"/>
    <property type="evidence" value="ECO:0007669"/>
    <property type="project" value="UniProtKB-SubCell"/>
</dbReference>